<evidence type="ECO:0000259" key="8">
    <source>
        <dbReference type="Pfam" id="PF08543"/>
    </source>
</evidence>
<accession>A0A5C3QPK7</accession>
<evidence type="ECO:0000256" key="5">
    <source>
        <dbReference type="ARBA" id="ARBA00022777"/>
    </source>
</evidence>
<dbReference type="InterPro" id="IPR029056">
    <property type="entry name" value="Ribokinase-like"/>
</dbReference>
<evidence type="ECO:0000256" key="7">
    <source>
        <dbReference type="SAM" id="MobiDB-lite"/>
    </source>
</evidence>
<keyword evidence="10" id="KW-1185">Reference proteome</keyword>
<evidence type="ECO:0000256" key="3">
    <source>
        <dbReference type="ARBA" id="ARBA00022679"/>
    </source>
</evidence>
<dbReference type="GO" id="GO:0005524">
    <property type="term" value="F:ATP binding"/>
    <property type="evidence" value="ECO:0007669"/>
    <property type="project" value="UniProtKB-KW"/>
</dbReference>
<dbReference type="GO" id="GO:0008478">
    <property type="term" value="F:pyridoxal kinase activity"/>
    <property type="evidence" value="ECO:0007669"/>
    <property type="project" value="UniProtKB-EC"/>
</dbReference>
<evidence type="ECO:0000256" key="1">
    <source>
        <dbReference type="ARBA" id="ARBA00008805"/>
    </source>
</evidence>
<keyword evidence="3" id="KW-0808">Transferase</keyword>
<comment type="similarity">
    <text evidence="1">Belongs to the pyridoxine kinase family.</text>
</comment>
<name>A0A5C3QPK7_9AGAR</name>
<keyword evidence="6" id="KW-0067">ATP-binding</keyword>
<dbReference type="GO" id="GO:0005829">
    <property type="term" value="C:cytosol"/>
    <property type="evidence" value="ECO:0007669"/>
    <property type="project" value="TreeGrafter"/>
</dbReference>
<dbReference type="STRING" id="1884261.A0A5C3QPK7"/>
<organism evidence="9 10">
    <name type="scientific">Pterulicium gracile</name>
    <dbReference type="NCBI Taxonomy" id="1884261"/>
    <lineage>
        <taxon>Eukaryota</taxon>
        <taxon>Fungi</taxon>
        <taxon>Dikarya</taxon>
        <taxon>Basidiomycota</taxon>
        <taxon>Agaricomycotina</taxon>
        <taxon>Agaricomycetes</taxon>
        <taxon>Agaricomycetidae</taxon>
        <taxon>Agaricales</taxon>
        <taxon>Pleurotineae</taxon>
        <taxon>Pterulaceae</taxon>
        <taxon>Pterulicium</taxon>
    </lineage>
</organism>
<dbReference type="EMBL" id="ML178823">
    <property type="protein sequence ID" value="TFL02239.1"/>
    <property type="molecule type" value="Genomic_DNA"/>
</dbReference>
<dbReference type="PANTHER" id="PTHR10534:SF2">
    <property type="entry name" value="PYRIDOXAL KINASE"/>
    <property type="match status" value="1"/>
</dbReference>
<feature type="region of interest" description="Disordered" evidence="7">
    <location>
        <begin position="299"/>
        <end position="332"/>
    </location>
</feature>
<dbReference type="SUPFAM" id="SSF53613">
    <property type="entry name" value="Ribokinase-like"/>
    <property type="match status" value="1"/>
</dbReference>
<dbReference type="InterPro" id="IPR004625">
    <property type="entry name" value="PyrdxlKinase"/>
</dbReference>
<dbReference type="Proteomes" id="UP000305067">
    <property type="component" value="Unassembled WGS sequence"/>
</dbReference>
<keyword evidence="4" id="KW-0547">Nucleotide-binding</keyword>
<dbReference type="OrthoDB" id="2104723at2759"/>
<proteinExistence type="inferred from homology"/>
<gene>
    <name evidence="9" type="ORF">BDV98DRAFT_547878</name>
</gene>
<dbReference type="CDD" id="cd01173">
    <property type="entry name" value="pyridoxal_pyridoxamine_kinase"/>
    <property type="match status" value="1"/>
</dbReference>
<dbReference type="PANTHER" id="PTHR10534">
    <property type="entry name" value="PYRIDOXAL KINASE"/>
    <property type="match status" value="1"/>
</dbReference>
<evidence type="ECO:0000256" key="4">
    <source>
        <dbReference type="ARBA" id="ARBA00022741"/>
    </source>
</evidence>
<dbReference type="Pfam" id="PF08543">
    <property type="entry name" value="Phos_pyr_kin"/>
    <property type="match status" value="1"/>
</dbReference>
<dbReference type="InterPro" id="IPR013749">
    <property type="entry name" value="PM/HMP-P_kinase-1"/>
</dbReference>
<dbReference type="Gene3D" id="3.40.1190.20">
    <property type="match status" value="1"/>
</dbReference>
<dbReference type="GO" id="GO:0009443">
    <property type="term" value="P:pyridoxal 5'-phosphate salvage"/>
    <property type="evidence" value="ECO:0007669"/>
    <property type="project" value="InterPro"/>
</dbReference>
<evidence type="ECO:0000256" key="2">
    <source>
        <dbReference type="ARBA" id="ARBA00012104"/>
    </source>
</evidence>
<evidence type="ECO:0000313" key="10">
    <source>
        <dbReference type="Proteomes" id="UP000305067"/>
    </source>
</evidence>
<reference evidence="9 10" key="1">
    <citation type="journal article" date="2019" name="Nat. Ecol. Evol.">
        <title>Megaphylogeny resolves global patterns of mushroom evolution.</title>
        <authorList>
            <person name="Varga T."/>
            <person name="Krizsan K."/>
            <person name="Foldi C."/>
            <person name="Dima B."/>
            <person name="Sanchez-Garcia M."/>
            <person name="Sanchez-Ramirez S."/>
            <person name="Szollosi G.J."/>
            <person name="Szarkandi J.G."/>
            <person name="Papp V."/>
            <person name="Albert L."/>
            <person name="Andreopoulos W."/>
            <person name="Angelini C."/>
            <person name="Antonin V."/>
            <person name="Barry K.W."/>
            <person name="Bougher N.L."/>
            <person name="Buchanan P."/>
            <person name="Buyck B."/>
            <person name="Bense V."/>
            <person name="Catcheside P."/>
            <person name="Chovatia M."/>
            <person name="Cooper J."/>
            <person name="Damon W."/>
            <person name="Desjardin D."/>
            <person name="Finy P."/>
            <person name="Geml J."/>
            <person name="Haridas S."/>
            <person name="Hughes K."/>
            <person name="Justo A."/>
            <person name="Karasinski D."/>
            <person name="Kautmanova I."/>
            <person name="Kiss B."/>
            <person name="Kocsube S."/>
            <person name="Kotiranta H."/>
            <person name="LaButti K.M."/>
            <person name="Lechner B.E."/>
            <person name="Liimatainen K."/>
            <person name="Lipzen A."/>
            <person name="Lukacs Z."/>
            <person name="Mihaltcheva S."/>
            <person name="Morgado L.N."/>
            <person name="Niskanen T."/>
            <person name="Noordeloos M.E."/>
            <person name="Ohm R.A."/>
            <person name="Ortiz-Santana B."/>
            <person name="Ovrebo C."/>
            <person name="Racz N."/>
            <person name="Riley R."/>
            <person name="Savchenko A."/>
            <person name="Shiryaev A."/>
            <person name="Soop K."/>
            <person name="Spirin V."/>
            <person name="Szebenyi C."/>
            <person name="Tomsovsky M."/>
            <person name="Tulloss R.E."/>
            <person name="Uehling J."/>
            <person name="Grigoriev I.V."/>
            <person name="Vagvolgyi C."/>
            <person name="Papp T."/>
            <person name="Martin F.M."/>
            <person name="Miettinen O."/>
            <person name="Hibbett D.S."/>
            <person name="Nagy L.G."/>
        </authorList>
    </citation>
    <scope>NUCLEOTIDE SEQUENCE [LARGE SCALE GENOMIC DNA]</scope>
    <source>
        <strain evidence="9 10">CBS 309.79</strain>
    </source>
</reference>
<dbReference type="AlphaFoldDB" id="A0A5C3QPK7"/>
<evidence type="ECO:0000313" key="9">
    <source>
        <dbReference type="EMBL" id="TFL02239.1"/>
    </source>
</evidence>
<evidence type="ECO:0000256" key="6">
    <source>
        <dbReference type="ARBA" id="ARBA00022840"/>
    </source>
</evidence>
<protein>
    <recommendedName>
        <fullName evidence="2">pyridoxal kinase</fullName>
        <ecNumber evidence="2">2.7.1.35</ecNumber>
    </recommendedName>
</protein>
<dbReference type="NCBIfam" id="TIGR00687">
    <property type="entry name" value="pyridox_kin"/>
    <property type="match status" value="1"/>
</dbReference>
<feature type="domain" description="Pyridoxamine kinase/Phosphomethylpyrimidine kinase" evidence="8">
    <location>
        <begin position="118"/>
        <end position="193"/>
    </location>
</feature>
<keyword evidence="5 9" id="KW-0418">Kinase</keyword>
<dbReference type="EC" id="2.7.1.35" evidence="2"/>
<sequence>MTTTSNSTRILSIQSHVAFGYVGGKAAVFPLQCLGYDVDVINTVNFSNHSAYHHRGGSKTTPAELEEIFAAMESNGLLVPGTSMRLLTGYTPNAESLETVGKLARRLREGAEESEGLIYLLDPVLGDSGRLYVSPDCISVYRSMLPLATIITPNWFEVETLTDTPLTSLPALRTALRTLHETYHVPHVVITSIPLSSWLQAALPPTLGPTSSSEHILCLTSSANPSDPSTVHALAVPTIPGYFTGVGDLFSALVLGNYKPPSSLVDSSRFSSTFDHSTPLSVAASSALCTTHLLITQTHNHSMTLPQSEREPTDDEKDAADEGRKRRRMRGRELKIVQGRGAFTWDRPEAKEVEEWRMKGWEGFW</sequence>